<keyword evidence="4 8" id="KW-0808">Transferase</keyword>
<evidence type="ECO:0000313" key="10">
    <source>
        <dbReference type="Proteomes" id="UP001283361"/>
    </source>
</evidence>
<evidence type="ECO:0000256" key="8">
    <source>
        <dbReference type="RuleBase" id="RU366017"/>
    </source>
</evidence>
<comment type="caution">
    <text evidence="9">The sequence shown here is derived from an EMBL/GenBank/DDBJ whole genome shotgun (WGS) entry which is preliminary data.</text>
</comment>
<keyword evidence="6 8" id="KW-1133">Transmembrane helix</keyword>
<proteinExistence type="inferred from homology"/>
<dbReference type="InterPro" id="IPR008166">
    <property type="entry name" value="Glyco_transf_92"/>
</dbReference>
<reference evidence="9" key="1">
    <citation type="journal article" date="2023" name="G3 (Bethesda)">
        <title>A reference genome for the long-term kleptoplast-retaining sea slug Elysia crispata morphotype clarki.</title>
        <authorList>
            <person name="Eastman K.E."/>
            <person name="Pendleton A.L."/>
            <person name="Shaikh M.A."/>
            <person name="Suttiyut T."/>
            <person name="Ogas R."/>
            <person name="Tomko P."/>
            <person name="Gavelis G."/>
            <person name="Widhalm J.R."/>
            <person name="Wisecaver J.H."/>
        </authorList>
    </citation>
    <scope>NUCLEOTIDE SEQUENCE</scope>
    <source>
        <strain evidence="9">ECLA1</strain>
    </source>
</reference>
<name>A0AAE0ZBV4_9GAST</name>
<comment type="similarity">
    <text evidence="2 8">Belongs to the glycosyltransferase 92 family.</text>
</comment>
<dbReference type="PANTHER" id="PTHR21461">
    <property type="entry name" value="GLYCOSYLTRANSFERASE FAMILY 92 PROTEIN"/>
    <property type="match status" value="1"/>
</dbReference>
<dbReference type="EC" id="2.4.1.-" evidence="8"/>
<keyword evidence="3 8" id="KW-0328">Glycosyltransferase</keyword>
<accession>A0AAE0ZBV4</accession>
<dbReference type="Proteomes" id="UP001283361">
    <property type="component" value="Unassembled WGS sequence"/>
</dbReference>
<dbReference type="GO" id="GO:0016020">
    <property type="term" value="C:membrane"/>
    <property type="evidence" value="ECO:0007669"/>
    <property type="project" value="UniProtKB-SubCell"/>
</dbReference>
<dbReference type="PANTHER" id="PTHR21461:SF69">
    <property type="entry name" value="GLYCOSYLTRANSFERASE FAMILY 92 PROTEIN"/>
    <property type="match status" value="1"/>
</dbReference>
<keyword evidence="5 8" id="KW-0812">Transmembrane</keyword>
<organism evidence="9 10">
    <name type="scientific">Elysia crispata</name>
    <name type="common">lettuce slug</name>
    <dbReference type="NCBI Taxonomy" id="231223"/>
    <lineage>
        <taxon>Eukaryota</taxon>
        <taxon>Metazoa</taxon>
        <taxon>Spiralia</taxon>
        <taxon>Lophotrochozoa</taxon>
        <taxon>Mollusca</taxon>
        <taxon>Gastropoda</taxon>
        <taxon>Heterobranchia</taxon>
        <taxon>Euthyneura</taxon>
        <taxon>Panpulmonata</taxon>
        <taxon>Sacoglossa</taxon>
        <taxon>Placobranchoidea</taxon>
        <taxon>Plakobranchidae</taxon>
        <taxon>Elysia</taxon>
    </lineage>
</organism>
<dbReference type="GO" id="GO:0005737">
    <property type="term" value="C:cytoplasm"/>
    <property type="evidence" value="ECO:0007669"/>
    <property type="project" value="TreeGrafter"/>
</dbReference>
<evidence type="ECO:0000313" key="9">
    <source>
        <dbReference type="EMBL" id="KAK3766522.1"/>
    </source>
</evidence>
<evidence type="ECO:0000256" key="3">
    <source>
        <dbReference type="ARBA" id="ARBA00022676"/>
    </source>
</evidence>
<dbReference type="GO" id="GO:0016757">
    <property type="term" value="F:glycosyltransferase activity"/>
    <property type="evidence" value="ECO:0007669"/>
    <property type="project" value="UniProtKB-UniRule"/>
</dbReference>
<keyword evidence="7 8" id="KW-0472">Membrane</keyword>
<comment type="subcellular location">
    <subcellularLocation>
        <location evidence="1">Membrane</location>
        <topology evidence="1">Single-pass membrane protein</topology>
    </subcellularLocation>
</comment>
<evidence type="ECO:0000256" key="4">
    <source>
        <dbReference type="ARBA" id="ARBA00022679"/>
    </source>
</evidence>
<evidence type="ECO:0000256" key="7">
    <source>
        <dbReference type="ARBA" id="ARBA00023136"/>
    </source>
</evidence>
<evidence type="ECO:0000256" key="6">
    <source>
        <dbReference type="ARBA" id="ARBA00022989"/>
    </source>
</evidence>
<dbReference type="AlphaFoldDB" id="A0AAE0ZBV4"/>
<dbReference type="EMBL" id="JAWDGP010004214">
    <property type="protein sequence ID" value="KAK3766522.1"/>
    <property type="molecule type" value="Genomic_DNA"/>
</dbReference>
<dbReference type="Pfam" id="PF01697">
    <property type="entry name" value="Glyco_transf_92"/>
    <property type="match status" value="1"/>
</dbReference>
<evidence type="ECO:0000256" key="5">
    <source>
        <dbReference type="ARBA" id="ARBA00022692"/>
    </source>
</evidence>
<keyword evidence="10" id="KW-1185">Reference proteome</keyword>
<feature type="transmembrane region" description="Helical" evidence="8">
    <location>
        <begin position="12"/>
        <end position="29"/>
    </location>
</feature>
<protein>
    <recommendedName>
        <fullName evidence="8">Glycosyltransferase family 92 protein</fullName>
        <ecNumber evidence="8">2.4.1.-</ecNumber>
    </recommendedName>
</protein>
<evidence type="ECO:0000256" key="1">
    <source>
        <dbReference type="ARBA" id="ARBA00004167"/>
    </source>
</evidence>
<evidence type="ECO:0000256" key="2">
    <source>
        <dbReference type="ARBA" id="ARBA00007647"/>
    </source>
</evidence>
<sequence length="537" mass="61211">MALAPSKKLHVCVYVGGILTTCVLFIAFYSRSDLTTALPGTPVINKQTRHTPFEAYQAIQQLRNLYRGNISRPVRLEIPENRLDWRPVYGLGSLMFVHAALWKGDSVRISVIKRPHARETNILCILWYTPSQESNFTIVKASVVDLLFYGHKHACAYIKCPVRKKKGTKKNIAPLYVGLALANYLTAKHRILIPVENRNMDPKELSKQMAAAKVAERSVLIKVSANTSGKTSNKTSSTTPNKPRVVEFTVCMPAMFQYNNAAQLVEKLEMVRLLGAGRVVLYKTSVKPNVEAVLRLYTSEWAAGRETLELVVHSWRLPPAELHYRGQLAAVDDCLHRYGWLSRYMVFDDLDELIIPLRHANWSQLIAERERLHPGRAAFMFRCSVMNADHSSPADGFRQDAIRYGSSVLSLTLRDDYVFPPIKRSKLIINPRKVDAMGVHNIDKVRGYMEVIPLNQGMLYHYRWPVRLCESEVKDNRVASKFGKRLLVRLKSVWSRLEGVALGWKKPMPKTNSTRPTCFIKARLEKKSKKQEQLEVE</sequence>
<gene>
    <name evidence="9" type="ORF">RRG08_056453</name>
</gene>